<protein>
    <recommendedName>
        <fullName evidence="3">Phage protein</fullName>
    </recommendedName>
</protein>
<organism evidence="1 2">
    <name type="scientific">Clostridium beijerinckii</name>
    <name type="common">Clostridium MP</name>
    <dbReference type="NCBI Taxonomy" id="1520"/>
    <lineage>
        <taxon>Bacteria</taxon>
        <taxon>Bacillati</taxon>
        <taxon>Bacillota</taxon>
        <taxon>Clostridia</taxon>
        <taxon>Eubacteriales</taxon>
        <taxon>Clostridiaceae</taxon>
        <taxon>Clostridium</taxon>
    </lineage>
</organism>
<dbReference type="EMBL" id="JABTDW010000001">
    <property type="protein sequence ID" value="NSB15835.1"/>
    <property type="molecule type" value="Genomic_DNA"/>
</dbReference>
<reference evidence="1" key="1">
    <citation type="submission" date="2020-06" db="EMBL/GenBank/DDBJ databases">
        <title>Genomic insights into acetone-butanol-ethanol (ABE) fermentation by sequencing solventogenic clostridia strains.</title>
        <authorList>
            <person name="Brown S."/>
        </authorList>
    </citation>
    <scope>NUCLEOTIDE SEQUENCE</scope>
    <source>
        <strain evidence="1">DJ123</strain>
    </source>
</reference>
<accession>A0AAE5H7K4</accession>
<evidence type="ECO:0008006" key="3">
    <source>
        <dbReference type="Google" id="ProtNLM"/>
    </source>
</evidence>
<dbReference type="AlphaFoldDB" id="A0AAE5H7K4"/>
<dbReference type="RefSeq" id="WP_077855546.1">
    <property type="nucleotide sequence ID" value="NZ_JABTDW010000001.1"/>
</dbReference>
<proteinExistence type="predicted"/>
<sequence>MFYDKEIQIYIYGDHDDEYGISRTGYKLLITQDPIMVDIQPYSTEKAKKDYGYDIECTRRMFCDIIPEIAEDCIIKYKEKFYEITGIPWDDDYLDVMLLEKKDVIIVENGEQ</sequence>
<name>A0AAE5H7K4_CLOBE</name>
<gene>
    <name evidence="1" type="ORF">BCD95_004094</name>
</gene>
<comment type="caution">
    <text evidence="1">The sequence shown here is derived from an EMBL/GenBank/DDBJ whole genome shotgun (WGS) entry which is preliminary data.</text>
</comment>
<dbReference type="Proteomes" id="UP000822184">
    <property type="component" value="Unassembled WGS sequence"/>
</dbReference>
<evidence type="ECO:0000313" key="2">
    <source>
        <dbReference type="Proteomes" id="UP000822184"/>
    </source>
</evidence>
<evidence type="ECO:0000313" key="1">
    <source>
        <dbReference type="EMBL" id="NSB15835.1"/>
    </source>
</evidence>